<dbReference type="GO" id="GO:0009847">
    <property type="term" value="P:spore germination"/>
    <property type="evidence" value="ECO:0007669"/>
    <property type="project" value="InterPro"/>
</dbReference>
<dbReference type="PROSITE" id="PS51257">
    <property type="entry name" value="PROKAR_LIPOPROTEIN"/>
    <property type="match status" value="1"/>
</dbReference>
<dbReference type="RefSeq" id="WP_128212193.1">
    <property type="nucleotide sequence ID" value="NZ_CP025746.1"/>
</dbReference>
<dbReference type="EMBL" id="CP025746">
    <property type="protein sequence ID" value="QAA31380.1"/>
    <property type="molecule type" value="Genomic_DNA"/>
</dbReference>
<dbReference type="Pfam" id="PF25198">
    <property type="entry name" value="Spore_GerAC_N"/>
    <property type="match status" value="1"/>
</dbReference>
<dbReference type="Gene3D" id="3.30.300.210">
    <property type="entry name" value="Nutrient germinant receptor protein C, domain 3"/>
    <property type="match status" value="1"/>
</dbReference>
<evidence type="ECO:0000256" key="5">
    <source>
        <dbReference type="ARBA" id="ARBA00023136"/>
    </source>
</evidence>
<feature type="signal peptide" evidence="8">
    <location>
        <begin position="1"/>
        <end position="22"/>
    </location>
</feature>
<evidence type="ECO:0000256" key="3">
    <source>
        <dbReference type="ARBA" id="ARBA00022544"/>
    </source>
</evidence>
<sequence length="388" mass="43929">MKKRKKLISLTTYVLLSLSLTGCWSSVELNKLGIVVGVALDRKEKNDDIAVTTQIGVPTLEKSNTGIGASKQYVNIKEKGKTVSQALKNISREYNRLLFFAHNQVVIFNKELAYQGISSEIDFFLRNRETRPLTWIMVSNGEVADIFDMNPSSRDDPGISIGKLIKNEENVSQLPIVNFKDFTMKLMSKTTSPVVPIIDLKPIENNQKIPYIAKTAVFKKDKMVGELNESESMGFLWATNKVKYGTILVNSPAGNEKVGIRITRAKGKIRPEVKDGIIYMNISIKAEGDILEQTTSEDLANPKSFKTIEEIENTYIENQVMEAWDKAKELNADIFGFGDTLYKFKPKQWKRVEDKWKEEFPKVTVKVEVDTKVRRMGKITKPATFQGK</sequence>
<keyword evidence="6" id="KW-0564">Palmitate</keyword>
<evidence type="ECO:0000256" key="7">
    <source>
        <dbReference type="ARBA" id="ARBA00023288"/>
    </source>
</evidence>
<evidence type="ECO:0000256" key="6">
    <source>
        <dbReference type="ARBA" id="ARBA00023139"/>
    </source>
</evidence>
<dbReference type="KEGG" id="cmah:C1I91_06835"/>
<dbReference type="InterPro" id="IPR008844">
    <property type="entry name" value="Spore_GerAC-like"/>
</dbReference>
<feature type="chain" id="PRO_5039429222" evidence="8">
    <location>
        <begin position="23"/>
        <end position="388"/>
    </location>
</feature>
<comment type="subcellular location">
    <subcellularLocation>
        <location evidence="1">Membrane</location>
        <topology evidence="1">Lipid-anchor</topology>
    </subcellularLocation>
</comment>
<dbReference type="PANTHER" id="PTHR35789">
    <property type="entry name" value="SPORE GERMINATION PROTEIN B3"/>
    <property type="match status" value="1"/>
</dbReference>
<evidence type="ECO:0000259" key="9">
    <source>
        <dbReference type="Pfam" id="PF05504"/>
    </source>
</evidence>
<dbReference type="InterPro" id="IPR046953">
    <property type="entry name" value="Spore_GerAC-like_C"/>
</dbReference>
<evidence type="ECO:0000256" key="8">
    <source>
        <dbReference type="SAM" id="SignalP"/>
    </source>
</evidence>
<keyword evidence="12" id="KW-1185">Reference proteome</keyword>
<name>A0A410DQT3_9CLOT</name>
<keyword evidence="7" id="KW-0449">Lipoprotein</keyword>
<evidence type="ECO:0000256" key="1">
    <source>
        <dbReference type="ARBA" id="ARBA00004635"/>
    </source>
</evidence>
<dbReference type="Proteomes" id="UP000286268">
    <property type="component" value="Chromosome"/>
</dbReference>
<dbReference type="GO" id="GO:0016020">
    <property type="term" value="C:membrane"/>
    <property type="evidence" value="ECO:0007669"/>
    <property type="project" value="UniProtKB-SubCell"/>
</dbReference>
<keyword evidence="4 8" id="KW-0732">Signal</keyword>
<accession>A0A410DQT3</accession>
<dbReference type="InterPro" id="IPR038501">
    <property type="entry name" value="Spore_GerAC_C_sf"/>
</dbReference>
<comment type="similarity">
    <text evidence="2">Belongs to the GerABKC lipoprotein family.</text>
</comment>
<keyword evidence="3" id="KW-0309">Germination</keyword>
<dbReference type="InterPro" id="IPR057336">
    <property type="entry name" value="GerAC_N"/>
</dbReference>
<reference evidence="11 12" key="1">
    <citation type="submission" date="2018-01" db="EMBL/GenBank/DDBJ databases">
        <title>Genome Sequencing and Assembly of Anaerobacter polyendosporus strain CT4.</title>
        <authorList>
            <person name="Tachaapaikoon C."/>
            <person name="Sutheeworapong S."/>
            <person name="Jenjaroenpun P."/>
            <person name="Wongsurawat T."/>
            <person name="Nookeaw I."/>
            <person name="Cheawchanlertfa P."/>
            <person name="Kosugi A."/>
            <person name="Cheevadhanarak S."/>
            <person name="Ratanakhanokchai K."/>
        </authorList>
    </citation>
    <scope>NUCLEOTIDE SEQUENCE [LARGE SCALE GENOMIC DNA]</scope>
    <source>
        <strain evidence="11 12">CT4</strain>
    </source>
</reference>
<dbReference type="Pfam" id="PF05504">
    <property type="entry name" value="Spore_GerAC"/>
    <property type="match status" value="1"/>
</dbReference>
<evidence type="ECO:0000256" key="2">
    <source>
        <dbReference type="ARBA" id="ARBA00007886"/>
    </source>
</evidence>
<organism evidence="11 12">
    <name type="scientific">Clostridium manihotivorum</name>
    <dbReference type="NCBI Taxonomy" id="2320868"/>
    <lineage>
        <taxon>Bacteria</taxon>
        <taxon>Bacillati</taxon>
        <taxon>Bacillota</taxon>
        <taxon>Clostridia</taxon>
        <taxon>Eubacteriales</taxon>
        <taxon>Clostridiaceae</taxon>
        <taxon>Clostridium</taxon>
    </lineage>
</organism>
<proteinExistence type="inferred from homology"/>
<keyword evidence="5" id="KW-0472">Membrane</keyword>
<evidence type="ECO:0000313" key="11">
    <source>
        <dbReference type="EMBL" id="QAA31380.1"/>
    </source>
</evidence>
<feature type="domain" description="Spore germination GerAC-like C-terminal" evidence="9">
    <location>
        <begin position="214"/>
        <end position="377"/>
    </location>
</feature>
<dbReference type="OrthoDB" id="9816067at2"/>
<dbReference type="NCBIfam" id="TIGR02887">
    <property type="entry name" value="spore_ger_x_C"/>
    <property type="match status" value="1"/>
</dbReference>
<gene>
    <name evidence="11" type="ORF">C1I91_06835</name>
</gene>
<dbReference type="Gene3D" id="6.20.190.10">
    <property type="entry name" value="Nutrient germinant receptor protein C, domain 1"/>
    <property type="match status" value="1"/>
</dbReference>
<dbReference type="PANTHER" id="PTHR35789:SF1">
    <property type="entry name" value="SPORE GERMINATION PROTEIN B3"/>
    <property type="match status" value="1"/>
</dbReference>
<evidence type="ECO:0000256" key="4">
    <source>
        <dbReference type="ARBA" id="ARBA00022729"/>
    </source>
</evidence>
<feature type="domain" description="Spore germination protein N-terminal" evidence="10">
    <location>
        <begin position="26"/>
        <end position="199"/>
    </location>
</feature>
<evidence type="ECO:0000259" key="10">
    <source>
        <dbReference type="Pfam" id="PF25198"/>
    </source>
</evidence>
<evidence type="ECO:0000313" key="12">
    <source>
        <dbReference type="Proteomes" id="UP000286268"/>
    </source>
</evidence>
<dbReference type="AlphaFoldDB" id="A0A410DQT3"/>
<protein>
    <submittedName>
        <fullName evidence="11">Ger(X)C family spore germination protein</fullName>
    </submittedName>
</protein>